<evidence type="ECO:0000313" key="1">
    <source>
        <dbReference type="EMBL" id="KAK9187304.1"/>
    </source>
</evidence>
<keyword evidence="2" id="KW-1185">Reference proteome</keyword>
<organism evidence="1 2">
    <name type="scientific">Citrus x changshan-huyou</name>
    <dbReference type="NCBI Taxonomy" id="2935761"/>
    <lineage>
        <taxon>Eukaryota</taxon>
        <taxon>Viridiplantae</taxon>
        <taxon>Streptophyta</taxon>
        <taxon>Embryophyta</taxon>
        <taxon>Tracheophyta</taxon>
        <taxon>Spermatophyta</taxon>
        <taxon>Magnoliopsida</taxon>
        <taxon>eudicotyledons</taxon>
        <taxon>Gunneridae</taxon>
        <taxon>Pentapetalae</taxon>
        <taxon>rosids</taxon>
        <taxon>malvids</taxon>
        <taxon>Sapindales</taxon>
        <taxon>Rutaceae</taxon>
        <taxon>Aurantioideae</taxon>
        <taxon>Citrus</taxon>
    </lineage>
</organism>
<gene>
    <name evidence="1" type="ORF">WN944_018696</name>
</gene>
<protein>
    <submittedName>
        <fullName evidence="1">Uncharacterized protein</fullName>
    </submittedName>
</protein>
<accession>A0AAP0M093</accession>
<comment type="caution">
    <text evidence="1">The sequence shown here is derived from an EMBL/GenBank/DDBJ whole genome shotgun (WGS) entry which is preliminary data.</text>
</comment>
<reference evidence="1 2" key="1">
    <citation type="submission" date="2024-05" db="EMBL/GenBank/DDBJ databases">
        <title>Haplotype-resolved chromosome-level genome assembly of Huyou (Citrus changshanensis).</title>
        <authorList>
            <person name="Miao C."/>
            <person name="Chen W."/>
            <person name="Wu Y."/>
            <person name="Wang L."/>
            <person name="Zhao S."/>
            <person name="Grierson D."/>
            <person name="Xu C."/>
            <person name="Chen K."/>
        </authorList>
    </citation>
    <scope>NUCLEOTIDE SEQUENCE [LARGE SCALE GENOMIC DNA]</scope>
    <source>
        <strain evidence="1">01-14</strain>
        <tissue evidence="1">Leaf</tissue>
    </source>
</reference>
<name>A0AAP0M093_9ROSI</name>
<dbReference type="AlphaFoldDB" id="A0AAP0M093"/>
<sequence length="152" mass="16707">MAWSNVSKSLMSQIEQIEGGLRLMVPALIGRIKTGKSDEGFKGVIGEAMKEEMDDMGWQTAGLGRVFSSPDPSPLSVKRAGLGRARVRKAGENRLKPAKQLKKRLEVEPRVVGDHTPTLKSELGYLRLESLQALSNRGFEVEETLAFLVVCL</sequence>
<dbReference type="Proteomes" id="UP001428341">
    <property type="component" value="Unassembled WGS sequence"/>
</dbReference>
<dbReference type="EMBL" id="JBCGBO010000007">
    <property type="protein sequence ID" value="KAK9187304.1"/>
    <property type="molecule type" value="Genomic_DNA"/>
</dbReference>
<evidence type="ECO:0000313" key="2">
    <source>
        <dbReference type="Proteomes" id="UP001428341"/>
    </source>
</evidence>
<proteinExistence type="predicted"/>